<dbReference type="AlphaFoldDB" id="A0A1V4KK49"/>
<evidence type="ECO:0000256" key="2">
    <source>
        <dbReference type="SAM" id="MobiDB-lite"/>
    </source>
</evidence>
<reference evidence="3 4" key="1">
    <citation type="submission" date="2016-02" db="EMBL/GenBank/DDBJ databases">
        <title>Band-tailed pigeon sequencing and assembly.</title>
        <authorList>
            <person name="Soares A.E."/>
            <person name="Novak B.J."/>
            <person name="Rice E.S."/>
            <person name="O'Connell B."/>
            <person name="Chang D."/>
            <person name="Weber S."/>
            <person name="Shapiro B."/>
        </authorList>
    </citation>
    <scope>NUCLEOTIDE SEQUENCE [LARGE SCALE GENOMIC DNA]</scope>
    <source>
        <strain evidence="3">BTP2013</strain>
        <tissue evidence="3">Blood</tissue>
    </source>
</reference>
<comment type="caution">
    <text evidence="3">The sequence shown here is derived from an EMBL/GenBank/DDBJ whole genome shotgun (WGS) entry which is preliminary data.</text>
</comment>
<feature type="coiled-coil region" evidence="1">
    <location>
        <begin position="48"/>
        <end position="75"/>
    </location>
</feature>
<dbReference type="EMBL" id="LSYS01002970">
    <property type="protein sequence ID" value="OPJ84829.1"/>
    <property type="molecule type" value="Genomic_DNA"/>
</dbReference>
<dbReference type="STRING" id="372326.A0A1V4KK49"/>
<sequence>MGHLLQEQLRVTVTQAQGLQAQLSESHRKHAEAQCKSKEEVLAVRLREAESLAAVAELRQRVAELEIQREEGLLQGQLDHSDAAQYIRQLKGHIEELKAEIRLLRGPLPFGAVALGTRLGDEDSLGSSDDELPPFAHGDIRDLGDMGDIGDSSDSETEGTPAAP</sequence>
<accession>A0A1V4KK49</accession>
<feature type="region of interest" description="Disordered" evidence="2">
    <location>
        <begin position="122"/>
        <end position="164"/>
    </location>
</feature>
<dbReference type="Proteomes" id="UP000190648">
    <property type="component" value="Unassembled WGS sequence"/>
</dbReference>
<keyword evidence="4" id="KW-1185">Reference proteome</keyword>
<protein>
    <submittedName>
        <fullName evidence="3">Uncharacterized protein</fullName>
    </submittedName>
</protein>
<feature type="compositionally biased region" description="Acidic residues" evidence="2">
    <location>
        <begin position="122"/>
        <end position="132"/>
    </location>
</feature>
<gene>
    <name evidence="3" type="ORF">AV530_007051</name>
</gene>
<evidence type="ECO:0000313" key="3">
    <source>
        <dbReference type="EMBL" id="OPJ84829.1"/>
    </source>
</evidence>
<evidence type="ECO:0000256" key="1">
    <source>
        <dbReference type="SAM" id="Coils"/>
    </source>
</evidence>
<evidence type="ECO:0000313" key="4">
    <source>
        <dbReference type="Proteomes" id="UP000190648"/>
    </source>
</evidence>
<keyword evidence="1" id="KW-0175">Coiled coil</keyword>
<name>A0A1V4KK49_PATFA</name>
<organism evidence="3 4">
    <name type="scientific">Patagioenas fasciata monilis</name>
    <dbReference type="NCBI Taxonomy" id="372326"/>
    <lineage>
        <taxon>Eukaryota</taxon>
        <taxon>Metazoa</taxon>
        <taxon>Chordata</taxon>
        <taxon>Craniata</taxon>
        <taxon>Vertebrata</taxon>
        <taxon>Euteleostomi</taxon>
        <taxon>Archelosauria</taxon>
        <taxon>Archosauria</taxon>
        <taxon>Dinosauria</taxon>
        <taxon>Saurischia</taxon>
        <taxon>Theropoda</taxon>
        <taxon>Coelurosauria</taxon>
        <taxon>Aves</taxon>
        <taxon>Neognathae</taxon>
        <taxon>Neoaves</taxon>
        <taxon>Columbimorphae</taxon>
        <taxon>Columbiformes</taxon>
        <taxon>Columbidae</taxon>
        <taxon>Patagioenas</taxon>
    </lineage>
</organism>
<proteinExistence type="predicted"/>
<dbReference type="OrthoDB" id="295078at2759"/>